<comment type="cofactor">
    <cofactor evidence="1">
        <name>K(+)</name>
        <dbReference type="ChEBI" id="CHEBI:29103"/>
    </cofactor>
</comment>
<dbReference type="InterPro" id="IPR015806">
    <property type="entry name" value="Pyrv_Knase_insert_dom_sf"/>
</dbReference>
<keyword evidence="11 13" id="KW-0324">Glycolysis</keyword>
<dbReference type="InterPro" id="IPR015813">
    <property type="entry name" value="Pyrv/PenolPyrv_kinase-like_dom"/>
</dbReference>
<keyword evidence="7" id="KW-0547">Nucleotide-binding</keyword>
<evidence type="ECO:0000313" key="16">
    <source>
        <dbReference type="Proteomes" id="UP001281761"/>
    </source>
</evidence>
<evidence type="ECO:0000256" key="9">
    <source>
        <dbReference type="ARBA" id="ARBA00022840"/>
    </source>
</evidence>
<dbReference type="SUPFAM" id="SSF50800">
    <property type="entry name" value="PK beta-barrel domain-like"/>
    <property type="match status" value="1"/>
</dbReference>
<dbReference type="Pfam" id="PF00224">
    <property type="entry name" value="PK"/>
    <property type="match status" value="1"/>
</dbReference>
<dbReference type="PRINTS" id="PR01050">
    <property type="entry name" value="PYRUVTKNASE"/>
</dbReference>
<dbReference type="SUPFAM" id="SSF51621">
    <property type="entry name" value="Phosphoenolpyruvate/pyruvate domain"/>
    <property type="match status" value="1"/>
</dbReference>
<dbReference type="InterPro" id="IPR036918">
    <property type="entry name" value="Pyrv_Knase_C_sf"/>
</dbReference>
<keyword evidence="5 13" id="KW-0808">Transferase</keyword>
<feature type="domain" description="Pyruvate kinase barrel" evidence="14">
    <location>
        <begin position="39"/>
        <end position="359"/>
    </location>
</feature>
<keyword evidence="12 15" id="KW-0670">Pyruvate</keyword>
<dbReference type="GO" id="GO:0016301">
    <property type="term" value="F:kinase activity"/>
    <property type="evidence" value="ECO:0007669"/>
    <property type="project" value="UniProtKB-KW"/>
</dbReference>
<dbReference type="NCBIfam" id="TIGR01064">
    <property type="entry name" value="pyruv_kin"/>
    <property type="match status" value="1"/>
</dbReference>
<evidence type="ECO:0000256" key="5">
    <source>
        <dbReference type="ARBA" id="ARBA00022679"/>
    </source>
</evidence>
<accession>A0ABQ9X7G4</accession>
<organism evidence="15 16">
    <name type="scientific">Blattamonas nauphoetae</name>
    <dbReference type="NCBI Taxonomy" id="2049346"/>
    <lineage>
        <taxon>Eukaryota</taxon>
        <taxon>Metamonada</taxon>
        <taxon>Preaxostyla</taxon>
        <taxon>Oxymonadida</taxon>
        <taxon>Blattamonas</taxon>
    </lineage>
</organism>
<protein>
    <recommendedName>
        <fullName evidence="4 13">Pyruvate kinase</fullName>
        <ecNumber evidence="4 13">2.7.1.40</ecNumber>
    </recommendedName>
</protein>
<comment type="catalytic activity">
    <reaction evidence="13">
        <text>pyruvate + ATP = phosphoenolpyruvate + ADP + H(+)</text>
        <dbReference type="Rhea" id="RHEA:18157"/>
        <dbReference type="ChEBI" id="CHEBI:15361"/>
        <dbReference type="ChEBI" id="CHEBI:15378"/>
        <dbReference type="ChEBI" id="CHEBI:30616"/>
        <dbReference type="ChEBI" id="CHEBI:58702"/>
        <dbReference type="ChEBI" id="CHEBI:456216"/>
        <dbReference type="EC" id="2.7.1.40"/>
    </reaction>
</comment>
<dbReference type="Gene3D" id="2.40.33.10">
    <property type="entry name" value="PK beta-barrel domain-like"/>
    <property type="match status" value="1"/>
</dbReference>
<evidence type="ECO:0000256" key="7">
    <source>
        <dbReference type="ARBA" id="ARBA00022741"/>
    </source>
</evidence>
<evidence type="ECO:0000313" key="15">
    <source>
        <dbReference type="EMBL" id="KAK2947623.1"/>
    </source>
</evidence>
<dbReference type="EC" id="2.7.1.40" evidence="4 13"/>
<comment type="caution">
    <text evidence="15">The sequence shown here is derived from an EMBL/GenBank/DDBJ whole genome shotgun (WGS) entry which is preliminary data.</text>
</comment>
<evidence type="ECO:0000256" key="2">
    <source>
        <dbReference type="ARBA" id="ARBA00004997"/>
    </source>
</evidence>
<evidence type="ECO:0000256" key="1">
    <source>
        <dbReference type="ARBA" id="ARBA00001958"/>
    </source>
</evidence>
<dbReference type="InterPro" id="IPR011037">
    <property type="entry name" value="Pyrv_Knase-like_insert_dom_sf"/>
</dbReference>
<evidence type="ECO:0000256" key="11">
    <source>
        <dbReference type="ARBA" id="ARBA00023152"/>
    </source>
</evidence>
<evidence type="ECO:0000256" key="13">
    <source>
        <dbReference type="RuleBase" id="RU000504"/>
    </source>
</evidence>
<proteinExistence type="inferred from homology"/>
<reference evidence="15 16" key="1">
    <citation type="journal article" date="2022" name="bioRxiv">
        <title>Genomics of Preaxostyla Flagellates Illuminates Evolutionary Transitions and the Path Towards Mitochondrial Loss.</title>
        <authorList>
            <person name="Novak L.V.F."/>
            <person name="Treitli S.C."/>
            <person name="Pyrih J."/>
            <person name="Halakuc P."/>
            <person name="Pipaliya S.V."/>
            <person name="Vacek V."/>
            <person name="Brzon O."/>
            <person name="Soukal P."/>
            <person name="Eme L."/>
            <person name="Dacks J.B."/>
            <person name="Karnkowska A."/>
            <person name="Elias M."/>
            <person name="Hampl V."/>
        </authorList>
    </citation>
    <scope>NUCLEOTIDE SEQUENCE [LARGE SCALE GENOMIC DNA]</scope>
    <source>
        <strain evidence="15">NAU3</strain>
        <tissue evidence="15">Gut</tissue>
    </source>
</reference>
<dbReference type="Gene3D" id="3.40.1380.20">
    <property type="entry name" value="Pyruvate kinase, C-terminal domain"/>
    <property type="match status" value="1"/>
</dbReference>
<dbReference type="SUPFAM" id="SSF52935">
    <property type="entry name" value="PK C-terminal domain-like"/>
    <property type="match status" value="1"/>
</dbReference>
<dbReference type="Gene3D" id="3.20.20.60">
    <property type="entry name" value="Phosphoenolpyruvate-binding domains"/>
    <property type="match status" value="1"/>
</dbReference>
<dbReference type="Proteomes" id="UP001281761">
    <property type="component" value="Unassembled WGS sequence"/>
</dbReference>
<comment type="similarity">
    <text evidence="3 13">Belongs to the pyruvate kinase family.</text>
</comment>
<dbReference type="GO" id="GO:0004743">
    <property type="term" value="F:pyruvate kinase activity"/>
    <property type="evidence" value="ECO:0007669"/>
    <property type="project" value="UniProtKB-EC"/>
</dbReference>
<keyword evidence="8 13" id="KW-0418">Kinase</keyword>
<evidence type="ECO:0000256" key="6">
    <source>
        <dbReference type="ARBA" id="ARBA00022723"/>
    </source>
</evidence>
<keyword evidence="6" id="KW-0479">Metal-binding</keyword>
<keyword evidence="9" id="KW-0067">ATP-binding</keyword>
<dbReference type="InterPro" id="IPR040442">
    <property type="entry name" value="Pyrv_kinase-like_dom_sf"/>
</dbReference>
<evidence type="ECO:0000259" key="14">
    <source>
        <dbReference type="Pfam" id="PF00224"/>
    </source>
</evidence>
<dbReference type="InterPro" id="IPR015793">
    <property type="entry name" value="Pyrv_Knase_brl"/>
</dbReference>
<dbReference type="PANTHER" id="PTHR11817">
    <property type="entry name" value="PYRUVATE KINASE"/>
    <property type="match status" value="1"/>
</dbReference>
<evidence type="ECO:0000256" key="4">
    <source>
        <dbReference type="ARBA" id="ARBA00012142"/>
    </source>
</evidence>
<gene>
    <name evidence="15" type="ORF">BLNAU_17456</name>
</gene>
<comment type="pathway">
    <text evidence="2 13">Carbohydrate degradation; glycolysis; pyruvate from D-glyceraldehyde 3-phosphate: step 5/5.</text>
</comment>
<evidence type="ECO:0000256" key="10">
    <source>
        <dbReference type="ARBA" id="ARBA00022842"/>
    </source>
</evidence>
<evidence type="ECO:0000256" key="8">
    <source>
        <dbReference type="ARBA" id="ARBA00022777"/>
    </source>
</evidence>
<dbReference type="EMBL" id="JARBJD010000195">
    <property type="protein sequence ID" value="KAK2947623.1"/>
    <property type="molecule type" value="Genomic_DNA"/>
</dbReference>
<name>A0ABQ9X7G4_9EUKA</name>
<evidence type="ECO:0000256" key="3">
    <source>
        <dbReference type="ARBA" id="ARBA00008663"/>
    </source>
</evidence>
<dbReference type="InterPro" id="IPR001697">
    <property type="entry name" value="Pyr_Knase"/>
</dbReference>
<keyword evidence="16" id="KW-1185">Reference proteome</keyword>
<sequence length="524" mass="57825">MQTVAQDPVASSFHARHAILATDTTRFLQPTPSNRVPFTKLFATLGPSTNTYETIRSVIEAGATAIRMNFSHGTHESHTELYNTVRKVSADLKKEVAVMVDLQGPKLRCNRFPGGSIHLHTNATIDLVASNEMGNDTTITTPFEPMITHCQVGEPVLLDDGYIRLVISEKKSDRLVCKVIQGGELKDKKGINLPMTDLGPMPALSEKDRADVEFALSNFDTDYFALSFVRNPEDVMELKALIAQHGKKAQIFAKIEKPESIRRLDDIIAVSDGILYARGDLAVEIGIAKVPFLQKHVTQRCQHFGVPICICTQMLESMTKNLAPTRAEASDVCNAVFDGADAVMLSGECASGSHPTEAVRMMIELLNETEIQLALSFPAASSLAPHILKQRDEYDGHDFQQGSFEKASYKNIWKVCASAVSLVEQNKAKLIACVPSNSFELRSLSSLQPQIPVIAISTDKSLVRTTRVCRSAFGIFVDKEPSEADLKTILVNEWPVLFKEEDTKSKPFVFIDFRSCTATTMYLP</sequence>
<evidence type="ECO:0000256" key="12">
    <source>
        <dbReference type="ARBA" id="ARBA00023317"/>
    </source>
</evidence>
<keyword evidence="10 13" id="KW-0460">Magnesium</keyword>